<dbReference type="GO" id="GO:0017056">
    <property type="term" value="F:structural constituent of nuclear pore"/>
    <property type="evidence" value="ECO:0007669"/>
    <property type="project" value="TreeGrafter"/>
</dbReference>
<dbReference type="Pfam" id="PF11894">
    <property type="entry name" value="Nup192"/>
    <property type="match status" value="1"/>
</dbReference>
<protein>
    <submittedName>
        <fullName evidence="5">NUP205</fullName>
    </submittedName>
</protein>
<evidence type="ECO:0000256" key="2">
    <source>
        <dbReference type="ARBA" id="ARBA00005892"/>
    </source>
</evidence>
<keyword evidence="4" id="KW-0539">Nucleus</keyword>
<evidence type="ECO:0000256" key="1">
    <source>
        <dbReference type="ARBA" id="ARBA00004123"/>
    </source>
</evidence>
<proteinExistence type="inferred from homology"/>
<evidence type="ECO:0000313" key="6">
    <source>
        <dbReference type="Proteomes" id="UP000683360"/>
    </source>
</evidence>
<dbReference type="InterPro" id="IPR021827">
    <property type="entry name" value="Nup186/Nup192/Nup205"/>
</dbReference>
<dbReference type="AlphaFoldDB" id="A0A8S3TTR4"/>
<dbReference type="GO" id="GO:0006999">
    <property type="term" value="P:nuclear pore organization"/>
    <property type="evidence" value="ECO:0007669"/>
    <property type="project" value="TreeGrafter"/>
</dbReference>
<reference evidence="5" key="1">
    <citation type="submission" date="2021-03" db="EMBL/GenBank/DDBJ databases">
        <authorList>
            <person name="Bekaert M."/>
        </authorList>
    </citation>
    <scope>NUCLEOTIDE SEQUENCE</scope>
</reference>
<dbReference type="Proteomes" id="UP000683360">
    <property type="component" value="Unassembled WGS sequence"/>
</dbReference>
<keyword evidence="3" id="KW-0813">Transport</keyword>
<evidence type="ECO:0000313" key="5">
    <source>
        <dbReference type="EMBL" id="CAG2236945.1"/>
    </source>
</evidence>
<dbReference type="PANTHER" id="PTHR31344">
    <property type="entry name" value="NUCLEAR PORE COMPLEX PROTEIN NUP205"/>
    <property type="match status" value="1"/>
</dbReference>
<dbReference type="EMBL" id="CAJPWZ010002371">
    <property type="protein sequence ID" value="CAG2236945.1"/>
    <property type="molecule type" value="Genomic_DNA"/>
</dbReference>
<comment type="similarity">
    <text evidence="2">Belongs to the NUP186/NUP192/NUP205 family.</text>
</comment>
<evidence type="ECO:0000256" key="3">
    <source>
        <dbReference type="ARBA" id="ARBA00022448"/>
    </source>
</evidence>
<dbReference type="PANTHER" id="PTHR31344:SF0">
    <property type="entry name" value="NUCLEAR PORE COMPLEX PROTEIN NUP205"/>
    <property type="match status" value="1"/>
</dbReference>
<gene>
    <name evidence="5" type="ORF">MEDL_49420</name>
</gene>
<evidence type="ECO:0000256" key="4">
    <source>
        <dbReference type="ARBA" id="ARBA00023242"/>
    </source>
</evidence>
<organism evidence="5 6">
    <name type="scientific">Mytilus edulis</name>
    <name type="common">Blue mussel</name>
    <dbReference type="NCBI Taxonomy" id="6550"/>
    <lineage>
        <taxon>Eukaryota</taxon>
        <taxon>Metazoa</taxon>
        <taxon>Spiralia</taxon>
        <taxon>Lophotrochozoa</taxon>
        <taxon>Mollusca</taxon>
        <taxon>Bivalvia</taxon>
        <taxon>Autobranchia</taxon>
        <taxon>Pteriomorphia</taxon>
        <taxon>Mytilida</taxon>
        <taxon>Mytiloidea</taxon>
        <taxon>Mytilidae</taxon>
        <taxon>Mytilinae</taxon>
        <taxon>Mytilus</taxon>
    </lineage>
</organism>
<name>A0A8S3TTR4_MYTED</name>
<keyword evidence="6" id="KW-1185">Reference proteome</keyword>
<accession>A0A8S3TTR4</accession>
<sequence>MLLSLDYRLLDTMGYDEEVSLSGVRNSTRQYLLHTIIYSLEQPAPNLAHYLLGFELSKPVNKTNLQDPGILGSQKTCLHSLLTILDKGIGTLGGPQALIETPKLSELFYKLVYMLAANKDTSAAILRYLRTSWDFLYRHLQHVPFNGPFVTNHQSWLLRTVAIELRMTTLNRQRSHTQRLMKLLLDDHIDDPEQGILPGIDETVDTGFDKFSDTSYFQSSFHSHTTKQLQVIYINELSNVQSNVMLANRPRILKEVQGILKNVVSRNSVRKSLSVKQQSYDAWRQVAEIWLTSCPEDLMPREIRQTVLFELLQELLSKVAEEDALTELTAPVSGTFLTLMANLKQCFVVEL</sequence>
<comment type="caution">
    <text evidence="5">The sequence shown here is derived from an EMBL/GenBank/DDBJ whole genome shotgun (WGS) entry which is preliminary data.</text>
</comment>
<dbReference type="OrthoDB" id="2019644at2759"/>
<dbReference type="GO" id="GO:0044611">
    <property type="term" value="C:nuclear pore inner ring"/>
    <property type="evidence" value="ECO:0007669"/>
    <property type="project" value="TreeGrafter"/>
</dbReference>
<comment type="subcellular location">
    <subcellularLocation>
        <location evidence="1">Nucleus</location>
    </subcellularLocation>
</comment>